<protein>
    <submittedName>
        <fullName evidence="1">Uncharacterized protein</fullName>
    </submittedName>
</protein>
<dbReference type="Proteomes" id="UP000321306">
    <property type="component" value="Unassembled WGS sequence"/>
</dbReference>
<organism evidence="1 2">
    <name type="scientific">Deinococcus cellulosilyticus (strain DSM 18568 / NBRC 106333 / KACC 11606 / 5516J-15)</name>
    <dbReference type="NCBI Taxonomy" id="1223518"/>
    <lineage>
        <taxon>Bacteria</taxon>
        <taxon>Thermotogati</taxon>
        <taxon>Deinococcota</taxon>
        <taxon>Deinococci</taxon>
        <taxon>Deinococcales</taxon>
        <taxon>Deinococcaceae</taxon>
        <taxon>Deinococcus</taxon>
    </lineage>
</organism>
<accession>A0A511N848</accession>
<keyword evidence="2" id="KW-1185">Reference proteome</keyword>
<dbReference type="OrthoDB" id="9846290at2"/>
<evidence type="ECO:0000313" key="2">
    <source>
        <dbReference type="Proteomes" id="UP000321306"/>
    </source>
</evidence>
<dbReference type="RefSeq" id="WP_146887968.1">
    <property type="nucleotide sequence ID" value="NZ_BJXB01000023.1"/>
</dbReference>
<comment type="caution">
    <text evidence="1">The sequence shown here is derived from an EMBL/GenBank/DDBJ whole genome shotgun (WGS) entry which is preliminary data.</text>
</comment>
<evidence type="ECO:0000313" key="1">
    <source>
        <dbReference type="EMBL" id="GEM48687.1"/>
    </source>
</evidence>
<gene>
    <name evidence="1" type="ORF">DC3_43220</name>
</gene>
<name>A0A511N848_DEIC1</name>
<proteinExistence type="predicted"/>
<dbReference type="AlphaFoldDB" id="A0A511N848"/>
<reference evidence="1 2" key="1">
    <citation type="submission" date="2019-07" db="EMBL/GenBank/DDBJ databases">
        <title>Whole genome shotgun sequence of Deinococcus cellulosilyticus NBRC 106333.</title>
        <authorList>
            <person name="Hosoyama A."/>
            <person name="Uohara A."/>
            <person name="Ohji S."/>
            <person name="Ichikawa N."/>
        </authorList>
    </citation>
    <scope>NUCLEOTIDE SEQUENCE [LARGE SCALE GENOMIC DNA]</scope>
    <source>
        <strain evidence="1 2">NBRC 106333</strain>
    </source>
</reference>
<sequence length="471" mass="53186">MSYVYSEIRATILTADGPMSLYEQIMDFNFQDGLGAMPQATLTLPRYRTIRPGVRKAYTDLIRDGDEILIEGLAVFGGINRGWETVLHGIVVNPSVKQSIQGEKSSFTTTLQAQCFGHVLQKDALAWWMWLGTAFGVQRTRAVFAAEELNTKPHQIVFNYMSKMLNLVSNWGMAGRPLGDYLGLSLSGLDAVAPMAMSFSTMEGTFWSIIKSVEDAPLHEMYVQTLPQAKLSGELTRAAPKTVGEDKAATTVIMRRAPYPYADENGKGQLGEWNALTLHRLDGLLEPIGETVAYRDSSRVKNFTMLYPMINYVNEQMLFTMGWAIANPESIRRFGYSAAKWGTHLIQTADEPSVEAFSRKLSWRVAAQFNQLDKAYYAQVQLPFSTHIRPGERILTDYPWGGPDQYQFHIQSRALTWSPTAGGRTYLTLDRGHLDQHYRDPSYWVEGLTPTKITWNKEIYPRLHDQDIPGR</sequence>
<dbReference type="EMBL" id="BJXB01000023">
    <property type="protein sequence ID" value="GEM48687.1"/>
    <property type="molecule type" value="Genomic_DNA"/>
</dbReference>